<dbReference type="RefSeq" id="WP_006755657.1">
    <property type="nucleotide sequence ID" value="NZ_ABLC01000373.1"/>
</dbReference>
<dbReference type="EMBL" id="ABLC01000373">
    <property type="protein sequence ID" value="EDS99982.1"/>
    <property type="molecule type" value="Genomic_DNA"/>
</dbReference>
<accession>B1FR41</accession>
<evidence type="ECO:0000313" key="2">
    <source>
        <dbReference type="EMBL" id="EDS99982.1"/>
    </source>
</evidence>
<reference evidence="2 3" key="1">
    <citation type="submission" date="2008-03" db="EMBL/GenBank/DDBJ databases">
        <title>Sequencing of the draft genome and assembly of Burkholderia ambifaria IOP40-10.</title>
        <authorList>
            <consortium name="US DOE Joint Genome Institute (JGI-PGF)"/>
            <person name="Copeland A."/>
            <person name="Lucas S."/>
            <person name="Lapidus A."/>
            <person name="Glavina del Rio T."/>
            <person name="Dalin E."/>
            <person name="Tice H."/>
            <person name="Bruce D."/>
            <person name="Goodwin L."/>
            <person name="Pitluck S."/>
            <person name="Larimer F."/>
            <person name="Land M.L."/>
            <person name="Hauser L."/>
            <person name="Tiedje J."/>
            <person name="Richardson P."/>
        </authorList>
    </citation>
    <scope>NUCLEOTIDE SEQUENCE [LARGE SCALE GENOMIC DNA]</scope>
    <source>
        <strain evidence="2 3">IOP40-10</strain>
    </source>
</reference>
<comment type="caution">
    <text evidence="2">The sequence shown here is derived from an EMBL/GenBank/DDBJ whole genome shotgun (WGS) entry which is preliminary data.</text>
</comment>
<dbReference type="PATRIC" id="fig|396596.7.peg.636"/>
<dbReference type="Proteomes" id="UP000005463">
    <property type="component" value="Unassembled WGS sequence"/>
</dbReference>
<organism evidence="2 3">
    <name type="scientific">Burkholderia ambifaria IOP40-10</name>
    <dbReference type="NCBI Taxonomy" id="396596"/>
    <lineage>
        <taxon>Bacteria</taxon>
        <taxon>Pseudomonadati</taxon>
        <taxon>Pseudomonadota</taxon>
        <taxon>Betaproteobacteria</taxon>
        <taxon>Burkholderiales</taxon>
        <taxon>Burkholderiaceae</taxon>
        <taxon>Burkholderia</taxon>
        <taxon>Burkholderia cepacia complex</taxon>
    </lineage>
</organism>
<protein>
    <submittedName>
        <fullName evidence="2">YD repeat</fullName>
    </submittedName>
</protein>
<proteinExistence type="predicted"/>
<sequence length="356" mass="39208">MKIGNKQNIRFSVYPVPEKRHGMRSDFAGAANRREAGLQERRVAERYRAAWQGVRARKCVRVETVARDLIYVHLRGDRTLFERTGLSAAFEARDTPHHIQELAYVVIDGRRYSGKVVTDRDDALINPVQLSWEQALALTRTGTGSFVCINGGFFNHKRMACEDAPENASIGKMVSDGLERPGLPLPRDYADDYRPLEFEDGSCIEVAPRLSEGGKPVVTDETLADPKYDIKRTDPAWRPDITPGRLQHAVSRHPRAAISQPAAWAAGKTRLIVGTAWDRNNNPDAGYSLAQWAQIVSRLDKLSTPPNSSTNLDGGGSLALVAMTASGKRICVAQNGEGRPVANLIAFVERPINADG</sequence>
<evidence type="ECO:0000259" key="1">
    <source>
        <dbReference type="Pfam" id="PF09992"/>
    </source>
</evidence>
<dbReference type="AlphaFoldDB" id="B1FR41"/>
<gene>
    <name evidence="2" type="ORF">BamIOP4010DRAFT_6502</name>
</gene>
<evidence type="ECO:0000313" key="3">
    <source>
        <dbReference type="Proteomes" id="UP000005463"/>
    </source>
</evidence>
<dbReference type="InterPro" id="IPR018711">
    <property type="entry name" value="NAGPA"/>
</dbReference>
<feature type="domain" description="Phosphodiester glycosidase" evidence="1">
    <location>
        <begin position="227"/>
        <end position="347"/>
    </location>
</feature>
<dbReference type="Pfam" id="PF09992">
    <property type="entry name" value="NAGPA"/>
    <property type="match status" value="1"/>
</dbReference>
<name>B1FR41_9BURK</name>